<dbReference type="EMBL" id="JACHBW010000005">
    <property type="protein sequence ID" value="MBB6102255.1"/>
    <property type="molecule type" value="Genomic_DNA"/>
</dbReference>
<feature type="signal peptide" evidence="1">
    <location>
        <begin position="1"/>
        <end position="34"/>
    </location>
</feature>
<dbReference type="Pfam" id="PF18050">
    <property type="entry name" value="Cyclophil_like2"/>
    <property type="match status" value="1"/>
</dbReference>
<keyword evidence="1" id="KW-0732">Signal</keyword>
<proteinExistence type="predicted"/>
<dbReference type="InterPro" id="IPR029000">
    <property type="entry name" value="Cyclophilin-like_dom_sf"/>
</dbReference>
<dbReference type="PROSITE" id="PS51257">
    <property type="entry name" value="PROKAR_LIPOPROTEIN"/>
    <property type="match status" value="1"/>
</dbReference>
<organism evidence="3 4">
    <name type="scientific">Paraburkholderia bannensis</name>
    <dbReference type="NCBI Taxonomy" id="765414"/>
    <lineage>
        <taxon>Bacteria</taxon>
        <taxon>Pseudomonadati</taxon>
        <taxon>Pseudomonadota</taxon>
        <taxon>Betaproteobacteria</taxon>
        <taxon>Burkholderiales</taxon>
        <taxon>Burkholderiaceae</taxon>
        <taxon>Paraburkholderia</taxon>
    </lineage>
</organism>
<sequence>MEKSIQLHFCRLRREALALSINLVLGMLACNSSASSSGGASSPSSKEPAMKIRLSVDHQVVTATLYDNATARDFAALLPLSLTLEDYAVIERISNLPRKLATADAPAGMTPEPGDITYYAPWGNLAIFVDGRPYAGGLLPLGKVDTGLPALERSGPLKVMIERVTN</sequence>
<accession>A0A7W9WQM9</accession>
<evidence type="ECO:0000313" key="4">
    <source>
        <dbReference type="Proteomes" id="UP000571554"/>
    </source>
</evidence>
<name>A0A7W9WQM9_9BURK</name>
<feature type="chain" id="PRO_5030965225" description="Cyclophilin-like domain-containing protein" evidence="1">
    <location>
        <begin position="35"/>
        <end position="166"/>
    </location>
</feature>
<dbReference type="InterPro" id="IPR041183">
    <property type="entry name" value="Cyclophilin-like"/>
</dbReference>
<evidence type="ECO:0000256" key="1">
    <source>
        <dbReference type="SAM" id="SignalP"/>
    </source>
</evidence>
<evidence type="ECO:0000259" key="2">
    <source>
        <dbReference type="Pfam" id="PF18050"/>
    </source>
</evidence>
<reference evidence="3 4" key="1">
    <citation type="submission" date="2020-08" db="EMBL/GenBank/DDBJ databases">
        <title>Above-ground endophytic microbial communities from plants in different locations in the United States.</title>
        <authorList>
            <person name="Frank C."/>
        </authorList>
    </citation>
    <scope>NUCLEOTIDE SEQUENCE [LARGE SCALE GENOMIC DNA]</scope>
    <source>
        <strain evidence="3 4">WP4_2_2</strain>
    </source>
</reference>
<dbReference type="Proteomes" id="UP000571554">
    <property type="component" value="Unassembled WGS sequence"/>
</dbReference>
<protein>
    <recommendedName>
        <fullName evidence="2">Cyclophilin-like domain-containing protein</fullName>
    </recommendedName>
</protein>
<comment type="caution">
    <text evidence="3">The sequence shown here is derived from an EMBL/GenBank/DDBJ whole genome shotgun (WGS) entry which is preliminary data.</text>
</comment>
<keyword evidence="4" id="KW-1185">Reference proteome</keyword>
<dbReference type="SUPFAM" id="SSF50891">
    <property type="entry name" value="Cyclophilin-like"/>
    <property type="match status" value="1"/>
</dbReference>
<dbReference type="RefSeq" id="WP_260175106.1">
    <property type="nucleotide sequence ID" value="NZ_JACHBW010000005.1"/>
</dbReference>
<feature type="domain" description="Cyclophilin-like" evidence="2">
    <location>
        <begin position="54"/>
        <end position="162"/>
    </location>
</feature>
<dbReference type="AlphaFoldDB" id="A0A7W9WQM9"/>
<gene>
    <name evidence="3" type="ORF">F4827_002104</name>
</gene>
<evidence type="ECO:0000313" key="3">
    <source>
        <dbReference type="EMBL" id="MBB6102255.1"/>
    </source>
</evidence>
<dbReference type="Gene3D" id="2.40.100.20">
    <property type="match status" value="1"/>
</dbReference>